<dbReference type="PANTHER" id="PTHR46300">
    <property type="entry name" value="P450, PUTATIVE (EUROFUNG)-RELATED-RELATED"/>
    <property type="match status" value="1"/>
</dbReference>
<name>A0A8T9C0E4_9HELO</name>
<feature type="transmembrane region" description="Helical" evidence="8">
    <location>
        <begin position="6"/>
        <end position="26"/>
    </location>
</feature>
<dbReference type="Proteomes" id="UP000469558">
    <property type="component" value="Unassembled WGS sequence"/>
</dbReference>
<comment type="cofactor">
    <cofactor evidence="6">
        <name>heme</name>
        <dbReference type="ChEBI" id="CHEBI:30413"/>
    </cofactor>
</comment>
<dbReference type="PRINTS" id="PR00463">
    <property type="entry name" value="EP450I"/>
</dbReference>
<dbReference type="InterPro" id="IPR001128">
    <property type="entry name" value="Cyt_P450"/>
</dbReference>
<dbReference type="InterPro" id="IPR017972">
    <property type="entry name" value="Cyt_P450_CS"/>
</dbReference>
<keyword evidence="2 6" id="KW-0479">Metal-binding</keyword>
<keyword evidence="8" id="KW-0472">Membrane</keyword>
<dbReference type="PRINTS" id="PR00385">
    <property type="entry name" value="P450"/>
</dbReference>
<keyword evidence="4 6" id="KW-0408">Iron</keyword>
<reference evidence="9 10" key="1">
    <citation type="submission" date="2018-05" db="EMBL/GenBank/DDBJ databases">
        <title>Genome sequencing and assembly of the regulated plant pathogen Lachnellula willkommii and related sister species for the development of diagnostic species identification markers.</title>
        <authorList>
            <person name="Giroux E."/>
            <person name="Bilodeau G."/>
        </authorList>
    </citation>
    <scope>NUCLEOTIDE SEQUENCE [LARGE SCALE GENOMIC DNA]</scope>
    <source>
        <strain evidence="9 10">CBS 268.59</strain>
    </source>
</reference>
<dbReference type="GO" id="GO:0005506">
    <property type="term" value="F:iron ion binding"/>
    <property type="evidence" value="ECO:0007669"/>
    <property type="project" value="InterPro"/>
</dbReference>
<keyword evidence="10" id="KW-1185">Reference proteome</keyword>
<keyword evidence="8" id="KW-0812">Transmembrane</keyword>
<dbReference type="GO" id="GO:0020037">
    <property type="term" value="F:heme binding"/>
    <property type="evidence" value="ECO:0007669"/>
    <property type="project" value="InterPro"/>
</dbReference>
<keyword evidence="6 7" id="KW-0349">Heme</keyword>
<dbReference type="Pfam" id="PF00067">
    <property type="entry name" value="p450"/>
    <property type="match status" value="1"/>
</dbReference>
<dbReference type="InterPro" id="IPR002401">
    <property type="entry name" value="Cyt_P450_E_grp-I"/>
</dbReference>
<dbReference type="EMBL" id="QGMK01002056">
    <property type="protein sequence ID" value="TVY60881.1"/>
    <property type="molecule type" value="Genomic_DNA"/>
</dbReference>
<protein>
    <submittedName>
        <fullName evidence="9">Cytochrome P450 monooxygenase yanC</fullName>
    </submittedName>
</protein>
<dbReference type="AlphaFoldDB" id="A0A8T9C0E4"/>
<proteinExistence type="inferred from homology"/>
<dbReference type="CDD" id="cd11065">
    <property type="entry name" value="CYP64-like"/>
    <property type="match status" value="1"/>
</dbReference>
<dbReference type="InterPro" id="IPR050364">
    <property type="entry name" value="Cytochrome_P450_fung"/>
</dbReference>
<keyword evidence="8" id="KW-1133">Transmembrane helix</keyword>
<evidence type="ECO:0000256" key="3">
    <source>
        <dbReference type="ARBA" id="ARBA00023002"/>
    </source>
</evidence>
<dbReference type="GO" id="GO:0004497">
    <property type="term" value="F:monooxygenase activity"/>
    <property type="evidence" value="ECO:0007669"/>
    <property type="project" value="UniProtKB-KW"/>
</dbReference>
<keyword evidence="5 7" id="KW-0503">Monooxygenase</keyword>
<evidence type="ECO:0000256" key="6">
    <source>
        <dbReference type="PIRSR" id="PIRSR602401-1"/>
    </source>
</evidence>
<sequence>MFSWDQYFSTAAAGLLGLIILILASFQIGRRPRNYPPGPPTLPLLGNIHLIPGRDPQFQFQKWAQQYGPIYSLILGTKTMIVLSSDIVIKDLLDKRSAIYSDRPDSYIGQTLSSGGYRLGFMRYGPLWRMFRKMIHALLNVKISRSYIPYQMLENKQMMNEMLEQPKEFLKHLRRYSASLTTNIVFGWRSPTFEDPKLMQLFNGVAKFTELNRVGTSALMDFYPVLRWLPDFLSPIKRLAKRNHEVEHALYVGHWLDTKTAIRNKTARPCFCVNLAKCQEEEPFSDSQAAYISGTLLEAGSETTANTLYSFIQAMIVFPEVQAKAQSEIDRIVGSSRGPTIDDEKDLQYIRAIAKEALRWMPTTMLGAFPHAVTQDDEYNGYKIPKGAWIIQNTYGIHMDATRHPNPREFNPERYIEDFQTSSESAANPDGTKRDHFIFGAGRRICPGMHVADASLFLAIARLLWGFDIRPVKDVDGKNIIPDTNLYTQGFTVMPLEFQADIRPRDEARAEIIRQEWREAEGLLDKETKQWKDVPQRMPFSVV</sequence>
<evidence type="ECO:0000256" key="8">
    <source>
        <dbReference type="SAM" id="Phobius"/>
    </source>
</evidence>
<organism evidence="9 10">
    <name type="scientific">Lachnellula suecica</name>
    <dbReference type="NCBI Taxonomy" id="602035"/>
    <lineage>
        <taxon>Eukaryota</taxon>
        <taxon>Fungi</taxon>
        <taxon>Dikarya</taxon>
        <taxon>Ascomycota</taxon>
        <taxon>Pezizomycotina</taxon>
        <taxon>Leotiomycetes</taxon>
        <taxon>Helotiales</taxon>
        <taxon>Lachnaceae</taxon>
        <taxon>Lachnellula</taxon>
    </lineage>
</organism>
<dbReference type="Gene3D" id="1.10.630.10">
    <property type="entry name" value="Cytochrome P450"/>
    <property type="match status" value="1"/>
</dbReference>
<keyword evidence="3 7" id="KW-0560">Oxidoreductase</keyword>
<evidence type="ECO:0000256" key="7">
    <source>
        <dbReference type="RuleBase" id="RU000461"/>
    </source>
</evidence>
<evidence type="ECO:0000313" key="9">
    <source>
        <dbReference type="EMBL" id="TVY60881.1"/>
    </source>
</evidence>
<dbReference type="OrthoDB" id="1055148at2759"/>
<dbReference type="PROSITE" id="PS00086">
    <property type="entry name" value="CYTOCHROME_P450"/>
    <property type="match status" value="1"/>
</dbReference>
<accession>A0A8T9C0E4</accession>
<evidence type="ECO:0000313" key="10">
    <source>
        <dbReference type="Proteomes" id="UP000469558"/>
    </source>
</evidence>
<dbReference type="GO" id="GO:0016705">
    <property type="term" value="F:oxidoreductase activity, acting on paired donors, with incorporation or reduction of molecular oxygen"/>
    <property type="evidence" value="ECO:0007669"/>
    <property type="project" value="InterPro"/>
</dbReference>
<gene>
    <name evidence="9" type="primary">yanC_1</name>
    <name evidence="9" type="ORF">LSUE1_G008155</name>
</gene>
<dbReference type="InterPro" id="IPR036396">
    <property type="entry name" value="Cyt_P450_sf"/>
</dbReference>
<evidence type="ECO:0000256" key="4">
    <source>
        <dbReference type="ARBA" id="ARBA00023004"/>
    </source>
</evidence>
<comment type="caution">
    <text evidence="9">The sequence shown here is derived from an EMBL/GenBank/DDBJ whole genome shotgun (WGS) entry which is preliminary data.</text>
</comment>
<feature type="binding site" description="axial binding residue" evidence="6">
    <location>
        <position position="446"/>
    </location>
    <ligand>
        <name>heme</name>
        <dbReference type="ChEBI" id="CHEBI:30413"/>
    </ligand>
    <ligandPart>
        <name>Fe</name>
        <dbReference type="ChEBI" id="CHEBI:18248"/>
    </ligandPart>
</feature>
<dbReference type="PANTHER" id="PTHR46300:SF2">
    <property type="entry name" value="CYTOCHROME P450 MONOOXYGENASE ALNH-RELATED"/>
    <property type="match status" value="1"/>
</dbReference>
<comment type="similarity">
    <text evidence="1 7">Belongs to the cytochrome P450 family.</text>
</comment>
<evidence type="ECO:0000256" key="1">
    <source>
        <dbReference type="ARBA" id="ARBA00010617"/>
    </source>
</evidence>
<dbReference type="SUPFAM" id="SSF48264">
    <property type="entry name" value="Cytochrome P450"/>
    <property type="match status" value="1"/>
</dbReference>
<evidence type="ECO:0000256" key="5">
    <source>
        <dbReference type="ARBA" id="ARBA00023033"/>
    </source>
</evidence>
<evidence type="ECO:0000256" key="2">
    <source>
        <dbReference type="ARBA" id="ARBA00022723"/>
    </source>
</evidence>